<dbReference type="Proteomes" id="UP001215598">
    <property type="component" value="Unassembled WGS sequence"/>
</dbReference>
<dbReference type="GO" id="GO:0016020">
    <property type="term" value="C:membrane"/>
    <property type="evidence" value="ECO:0007669"/>
    <property type="project" value="UniProtKB-SubCell"/>
</dbReference>
<feature type="transmembrane region" description="Helical" evidence="9">
    <location>
        <begin position="48"/>
        <end position="70"/>
    </location>
</feature>
<evidence type="ECO:0000256" key="7">
    <source>
        <dbReference type="ARBA" id="ARBA00022989"/>
    </source>
</evidence>
<dbReference type="EMBL" id="JARKIB010000110">
    <property type="protein sequence ID" value="KAJ7738800.1"/>
    <property type="molecule type" value="Genomic_DNA"/>
</dbReference>
<keyword evidence="4 9" id="KW-0812">Transmembrane</keyword>
<organism evidence="10 11">
    <name type="scientific">Mycena metata</name>
    <dbReference type="NCBI Taxonomy" id="1033252"/>
    <lineage>
        <taxon>Eukaryota</taxon>
        <taxon>Fungi</taxon>
        <taxon>Dikarya</taxon>
        <taxon>Basidiomycota</taxon>
        <taxon>Agaricomycotina</taxon>
        <taxon>Agaricomycetes</taxon>
        <taxon>Agaricomycetidae</taxon>
        <taxon>Agaricales</taxon>
        <taxon>Marasmiineae</taxon>
        <taxon>Mycenaceae</taxon>
        <taxon>Mycena</taxon>
    </lineage>
</organism>
<name>A0AAD7ICM6_9AGAR</name>
<evidence type="ECO:0000256" key="8">
    <source>
        <dbReference type="ARBA" id="ARBA00023136"/>
    </source>
</evidence>
<dbReference type="Pfam" id="PF03169">
    <property type="entry name" value="OPT"/>
    <property type="match status" value="1"/>
</dbReference>
<keyword evidence="11" id="KW-1185">Reference proteome</keyword>
<dbReference type="InterPro" id="IPR004648">
    <property type="entry name" value="Oligpept_transpt"/>
</dbReference>
<evidence type="ECO:0000313" key="11">
    <source>
        <dbReference type="Proteomes" id="UP001215598"/>
    </source>
</evidence>
<keyword evidence="8 9" id="KW-0472">Membrane</keyword>
<keyword evidence="3" id="KW-0813">Transport</keyword>
<evidence type="ECO:0000256" key="9">
    <source>
        <dbReference type="SAM" id="Phobius"/>
    </source>
</evidence>
<comment type="caution">
    <text evidence="10">The sequence shown here is derived from an EMBL/GenBank/DDBJ whole genome shotgun (WGS) entry which is preliminary data.</text>
</comment>
<gene>
    <name evidence="10" type="ORF">B0H16DRAFT_1569896</name>
</gene>
<evidence type="ECO:0000256" key="6">
    <source>
        <dbReference type="ARBA" id="ARBA00022927"/>
    </source>
</evidence>
<dbReference type="GO" id="GO:0015031">
    <property type="term" value="P:protein transport"/>
    <property type="evidence" value="ECO:0007669"/>
    <property type="project" value="UniProtKB-KW"/>
</dbReference>
<evidence type="ECO:0000256" key="1">
    <source>
        <dbReference type="ARBA" id="ARBA00004141"/>
    </source>
</evidence>
<dbReference type="AlphaFoldDB" id="A0AAD7ICM6"/>
<keyword evidence="6" id="KW-0653">Protein transport</keyword>
<keyword evidence="5" id="KW-0571">Peptide transport</keyword>
<comment type="subcellular location">
    <subcellularLocation>
        <location evidence="1">Membrane</location>
        <topology evidence="1">Multi-pass membrane protein</topology>
    </subcellularLocation>
</comment>
<evidence type="ECO:0000256" key="5">
    <source>
        <dbReference type="ARBA" id="ARBA00022856"/>
    </source>
</evidence>
<evidence type="ECO:0000256" key="2">
    <source>
        <dbReference type="ARBA" id="ARBA00008807"/>
    </source>
</evidence>
<dbReference type="PANTHER" id="PTHR22601">
    <property type="entry name" value="ISP4 LIKE PROTEIN"/>
    <property type="match status" value="1"/>
</dbReference>
<reference evidence="10" key="1">
    <citation type="submission" date="2023-03" db="EMBL/GenBank/DDBJ databases">
        <title>Massive genome expansion in bonnet fungi (Mycena s.s.) driven by repeated elements and novel gene families across ecological guilds.</title>
        <authorList>
            <consortium name="Lawrence Berkeley National Laboratory"/>
            <person name="Harder C.B."/>
            <person name="Miyauchi S."/>
            <person name="Viragh M."/>
            <person name="Kuo A."/>
            <person name="Thoen E."/>
            <person name="Andreopoulos B."/>
            <person name="Lu D."/>
            <person name="Skrede I."/>
            <person name="Drula E."/>
            <person name="Henrissat B."/>
            <person name="Morin E."/>
            <person name="Kohler A."/>
            <person name="Barry K."/>
            <person name="LaButti K."/>
            <person name="Morin E."/>
            <person name="Salamov A."/>
            <person name="Lipzen A."/>
            <person name="Mereny Z."/>
            <person name="Hegedus B."/>
            <person name="Baldrian P."/>
            <person name="Stursova M."/>
            <person name="Weitz H."/>
            <person name="Taylor A."/>
            <person name="Grigoriev I.V."/>
            <person name="Nagy L.G."/>
            <person name="Martin F."/>
            <person name="Kauserud H."/>
        </authorList>
    </citation>
    <scope>NUCLEOTIDE SEQUENCE</scope>
    <source>
        <strain evidence="10">CBHHK182m</strain>
    </source>
</reference>
<evidence type="ECO:0000256" key="3">
    <source>
        <dbReference type="ARBA" id="ARBA00022448"/>
    </source>
</evidence>
<sequence>MINTGGSRHPVGSRSYRTISGQCWYEACSMLNDMKLGHYFHVPPRATLFAQVWGILVGVSVNYATILWVCSCLRWTSLRPSSPNV</sequence>
<keyword evidence="7 9" id="KW-1133">Transmembrane helix</keyword>
<dbReference type="GO" id="GO:0035673">
    <property type="term" value="F:oligopeptide transmembrane transporter activity"/>
    <property type="evidence" value="ECO:0007669"/>
    <property type="project" value="InterPro"/>
</dbReference>
<comment type="similarity">
    <text evidence="2">Belongs to the oligopeptide OPT transporter family.</text>
</comment>
<protein>
    <submittedName>
        <fullName evidence="10">Uncharacterized protein</fullName>
    </submittedName>
</protein>
<accession>A0AAD7ICM6</accession>
<proteinExistence type="inferred from homology"/>
<dbReference type="InterPro" id="IPR004813">
    <property type="entry name" value="OPT"/>
</dbReference>
<evidence type="ECO:0000313" key="10">
    <source>
        <dbReference type="EMBL" id="KAJ7738800.1"/>
    </source>
</evidence>
<evidence type="ECO:0000256" key="4">
    <source>
        <dbReference type="ARBA" id="ARBA00022692"/>
    </source>
</evidence>